<keyword evidence="2" id="KW-1185">Reference proteome</keyword>
<dbReference type="RefSeq" id="WP_200310987.1">
    <property type="nucleotide sequence ID" value="NZ_JAENIM010000037.1"/>
</dbReference>
<accession>A0A8J7MCT7</accession>
<dbReference type="AlphaFoldDB" id="A0A8J7MCT7"/>
<sequence length="233" mass="25112">MIIGGSLFAASQSFAEVEGEVALDYATKYEFRGVDLGDDLFDATLGLSNEFDNGVTLSGGAWFATTQDAADFKEVDLFAEVSKEFGAVTLAGGYVWYSYPGQSGDNYHELYASAATTQLGLDWELLYAYVIDSEGDNDGGGYLEATVGKSFAVNECVSIDTVAGAAWSFGYNAQIDDTQYDGFNHWFVGVSAPWEVRETVTITPYVKYVDADSEIKNAAEEEFIGGVSLAVSF</sequence>
<organism evidence="1 2">
    <name type="scientific">Persicirhabdus sediminis</name>
    <dbReference type="NCBI Taxonomy" id="454144"/>
    <lineage>
        <taxon>Bacteria</taxon>
        <taxon>Pseudomonadati</taxon>
        <taxon>Verrucomicrobiota</taxon>
        <taxon>Verrucomicrobiia</taxon>
        <taxon>Verrucomicrobiales</taxon>
        <taxon>Verrucomicrobiaceae</taxon>
        <taxon>Persicirhabdus</taxon>
    </lineage>
</organism>
<proteinExistence type="predicted"/>
<evidence type="ECO:0000313" key="2">
    <source>
        <dbReference type="Proteomes" id="UP000624703"/>
    </source>
</evidence>
<evidence type="ECO:0000313" key="1">
    <source>
        <dbReference type="EMBL" id="MBK1790967.1"/>
    </source>
</evidence>
<name>A0A8J7MCT7_9BACT</name>
<comment type="caution">
    <text evidence="1">The sequence shown here is derived from an EMBL/GenBank/DDBJ whole genome shotgun (WGS) entry which is preliminary data.</text>
</comment>
<protein>
    <submittedName>
        <fullName evidence="1">Uncharacterized protein</fullName>
    </submittedName>
</protein>
<dbReference type="EMBL" id="JAENIM010000037">
    <property type="protein sequence ID" value="MBK1790967.1"/>
    <property type="molecule type" value="Genomic_DNA"/>
</dbReference>
<dbReference type="Proteomes" id="UP000624703">
    <property type="component" value="Unassembled WGS sequence"/>
</dbReference>
<reference evidence="1" key="1">
    <citation type="submission" date="2021-01" db="EMBL/GenBank/DDBJ databases">
        <title>Modified the classification status of verrucomicrobia.</title>
        <authorList>
            <person name="Feng X."/>
        </authorList>
    </citation>
    <scope>NUCLEOTIDE SEQUENCE</scope>
    <source>
        <strain evidence="1">_KCTC 22039</strain>
    </source>
</reference>
<gene>
    <name evidence="1" type="ORF">JIN82_07335</name>
</gene>